<name>A0AAD2CKF2_9STRA</name>
<keyword evidence="3" id="KW-1185">Reference proteome</keyword>
<reference evidence="2" key="1">
    <citation type="submission" date="2023-08" db="EMBL/GenBank/DDBJ databases">
        <authorList>
            <person name="Audoor S."/>
            <person name="Bilcke G."/>
        </authorList>
    </citation>
    <scope>NUCLEOTIDE SEQUENCE</scope>
</reference>
<feature type="region of interest" description="Disordered" evidence="1">
    <location>
        <begin position="885"/>
        <end position="904"/>
    </location>
</feature>
<feature type="compositionally biased region" description="Polar residues" evidence="1">
    <location>
        <begin position="559"/>
        <end position="570"/>
    </location>
</feature>
<gene>
    <name evidence="2" type="ORF">CYCCA115_LOCUS4602</name>
</gene>
<proteinExistence type="predicted"/>
<feature type="compositionally biased region" description="Low complexity" evidence="1">
    <location>
        <begin position="119"/>
        <end position="132"/>
    </location>
</feature>
<feature type="compositionally biased region" description="Polar residues" evidence="1">
    <location>
        <begin position="587"/>
        <end position="600"/>
    </location>
</feature>
<feature type="region of interest" description="Disordered" evidence="1">
    <location>
        <begin position="25"/>
        <end position="51"/>
    </location>
</feature>
<evidence type="ECO:0000313" key="2">
    <source>
        <dbReference type="EMBL" id="CAJ1935266.1"/>
    </source>
</evidence>
<dbReference type="AlphaFoldDB" id="A0AAD2CKF2"/>
<accession>A0AAD2CKF2</accession>
<evidence type="ECO:0000313" key="3">
    <source>
        <dbReference type="Proteomes" id="UP001295423"/>
    </source>
</evidence>
<dbReference type="Proteomes" id="UP001295423">
    <property type="component" value="Unassembled WGS sequence"/>
</dbReference>
<organism evidence="2 3">
    <name type="scientific">Cylindrotheca closterium</name>
    <dbReference type="NCBI Taxonomy" id="2856"/>
    <lineage>
        <taxon>Eukaryota</taxon>
        <taxon>Sar</taxon>
        <taxon>Stramenopiles</taxon>
        <taxon>Ochrophyta</taxon>
        <taxon>Bacillariophyta</taxon>
        <taxon>Bacillariophyceae</taxon>
        <taxon>Bacillariophycidae</taxon>
        <taxon>Bacillariales</taxon>
        <taxon>Bacillariaceae</taxon>
        <taxon>Cylindrotheca</taxon>
    </lineage>
</organism>
<feature type="region of interest" description="Disordered" evidence="1">
    <location>
        <begin position="116"/>
        <end position="157"/>
    </location>
</feature>
<feature type="region of interest" description="Disordered" evidence="1">
    <location>
        <begin position="559"/>
        <end position="636"/>
    </location>
</feature>
<comment type="caution">
    <text evidence="2">The sequence shown here is derived from an EMBL/GenBank/DDBJ whole genome shotgun (WGS) entry which is preliminary data.</text>
</comment>
<feature type="region of interest" description="Disordered" evidence="1">
    <location>
        <begin position="64"/>
        <end position="89"/>
    </location>
</feature>
<evidence type="ECO:0000256" key="1">
    <source>
        <dbReference type="SAM" id="MobiDB-lite"/>
    </source>
</evidence>
<feature type="region of interest" description="Disordered" evidence="1">
    <location>
        <begin position="832"/>
        <end position="852"/>
    </location>
</feature>
<sequence length="904" mass="101025">MNEVKPVDANKNFSSSYSPSCQITTLRISGDNGNRMQKEEEEEEQKTMEDPVAVAVAVAVAVGESDSNSATAQAHVPEQPPAASASASFRHQPEPFWEDLEPFQPVTAKAYWRTSDLPSASTNSSSSSSSSSTPIKNHPPRAMWKRPLHPDPKAPENEWLPEMDVILQLTDIHMDSNDTYHYAKNGGPLHGIWATMTTTSSSSSSFLVDQYGNVPPANLILYPPGVPPPSNNDETIVVPRGKWSLPAGRKIEWPPLTDDAKLLVQTIFPEWQINQNSSWEPQTAKVFTKSRAASGSSQKYCTVGVWKFMNEKNNRISDSDLLPEILVEIRPLLSSFASKKYDQRQWEEASSGVWCTNPNSLANDDGQWQAEDIWFLPPHQTPPPGVLPRGKWTTIHQNESWPPLTEQAKRRRLGNLPQWPEVGKGEAVILPTTATVYSQLDPRRQDKAPNLQGTWKIVDSDSDSQSLFWDPQYVLVYPQQEQVLDATVPHGLWGVPMNATPNADGCWDAKNVWFLPPGTKNLDNFWCRGKWVYSPTKRNPTWPPPPSKHVFANLQTTENSKNVSEAASRNQKQRQEAPIQVPRKQDNNPSTRSIPGTERSTSSEDKVVPVPVTKKQDDDSSIDPAEPGFSRPNFLSPTKAAAAALRKKRAIEQRFSKHSNASSTTSAAFVKKPTLDRRYSSTSHKEMSEAIRKSREDRVRYSSNEILRLSENTKSMLEASSTLIASMVSSMPPSPIAESPSPVMANNRKESITVPKVHLVESLLAEEGTLVVLCKEIPETRTMGLDQDNALLLCYDVPKYSILYVENDLSLAQELLEISRKSIYPQFFYEPNVDSDSDSDNESGGGGADTKNKETETEKYVYLGGLATVRAMLIERMSFQYRIREQRERRKSSSRPIRAQSLNI</sequence>
<feature type="compositionally biased region" description="Polar residues" evidence="1">
    <location>
        <begin position="25"/>
        <end position="35"/>
    </location>
</feature>
<dbReference type="EMBL" id="CAKOGP040000446">
    <property type="protein sequence ID" value="CAJ1935266.1"/>
    <property type="molecule type" value="Genomic_DNA"/>
</dbReference>
<protein>
    <submittedName>
        <fullName evidence="2">Uncharacterized protein</fullName>
    </submittedName>
</protein>